<dbReference type="AlphaFoldDB" id="A0A4P9VVW0"/>
<keyword evidence="3" id="KW-1185">Reference proteome</keyword>
<dbReference type="InterPro" id="IPR029058">
    <property type="entry name" value="AB_hydrolase_fold"/>
</dbReference>
<proteinExistence type="predicted"/>
<feature type="domain" description="Dienelactone hydrolase" evidence="1">
    <location>
        <begin position="48"/>
        <end position="149"/>
    </location>
</feature>
<reference evidence="3" key="1">
    <citation type="journal article" date="2018" name="Nat. Microbiol.">
        <title>Leveraging single-cell genomics to expand the fungal tree of life.</title>
        <authorList>
            <person name="Ahrendt S.R."/>
            <person name="Quandt C.A."/>
            <person name="Ciobanu D."/>
            <person name="Clum A."/>
            <person name="Salamov A."/>
            <person name="Andreopoulos B."/>
            <person name="Cheng J.F."/>
            <person name="Woyke T."/>
            <person name="Pelin A."/>
            <person name="Henrissat B."/>
            <person name="Reynolds N.K."/>
            <person name="Benny G.L."/>
            <person name="Smith M.E."/>
            <person name="James T.Y."/>
            <person name="Grigoriev I.V."/>
        </authorList>
    </citation>
    <scope>NUCLEOTIDE SEQUENCE [LARGE SCALE GENOMIC DNA]</scope>
</reference>
<accession>A0A4P9VVW0</accession>
<dbReference type="SUPFAM" id="SSF53474">
    <property type="entry name" value="alpha/beta-Hydrolases"/>
    <property type="match status" value="1"/>
</dbReference>
<evidence type="ECO:0000313" key="3">
    <source>
        <dbReference type="Proteomes" id="UP000269721"/>
    </source>
</evidence>
<dbReference type="InterPro" id="IPR002925">
    <property type="entry name" value="Dienelactn_hydro"/>
</dbReference>
<protein>
    <recommendedName>
        <fullName evidence="1">Dienelactone hydrolase domain-containing protein</fullName>
    </recommendedName>
</protein>
<dbReference type="PANTHER" id="PTHR17630">
    <property type="entry name" value="DIENELACTONE HYDROLASE"/>
    <property type="match status" value="1"/>
</dbReference>
<dbReference type="PANTHER" id="PTHR17630:SF44">
    <property type="entry name" value="PROTEIN AIM2"/>
    <property type="match status" value="1"/>
</dbReference>
<dbReference type="GO" id="GO:0016787">
    <property type="term" value="F:hydrolase activity"/>
    <property type="evidence" value="ECO:0007669"/>
    <property type="project" value="InterPro"/>
</dbReference>
<gene>
    <name evidence="2" type="ORF">BDK51DRAFT_31957</name>
</gene>
<dbReference type="Pfam" id="PF01738">
    <property type="entry name" value="DLH"/>
    <property type="match status" value="1"/>
</dbReference>
<evidence type="ECO:0000259" key="1">
    <source>
        <dbReference type="Pfam" id="PF01738"/>
    </source>
</evidence>
<dbReference type="Proteomes" id="UP000269721">
    <property type="component" value="Unassembled WGS sequence"/>
</dbReference>
<organism evidence="2 3">
    <name type="scientific">Blyttiomyces helicus</name>
    <dbReference type="NCBI Taxonomy" id="388810"/>
    <lineage>
        <taxon>Eukaryota</taxon>
        <taxon>Fungi</taxon>
        <taxon>Fungi incertae sedis</taxon>
        <taxon>Chytridiomycota</taxon>
        <taxon>Chytridiomycota incertae sedis</taxon>
        <taxon>Chytridiomycetes</taxon>
        <taxon>Chytridiomycetes incertae sedis</taxon>
        <taxon>Blyttiomyces</taxon>
    </lineage>
</organism>
<evidence type="ECO:0000313" key="2">
    <source>
        <dbReference type="EMBL" id="RKO83272.1"/>
    </source>
</evidence>
<dbReference type="EMBL" id="ML001440">
    <property type="protein sequence ID" value="RKO83272.1"/>
    <property type="molecule type" value="Genomic_DNA"/>
</dbReference>
<dbReference type="Gene3D" id="3.40.50.1820">
    <property type="entry name" value="alpha/beta hydrolase"/>
    <property type="match status" value="1"/>
</dbReference>
<name>A0A4P9VVW0_9FUNG</name>
<dbReference type="OrthoDB" id="2147163at2759"/>
<sequence length="172" mass="18184">MSTAFIPHVPACCNTAPFKSEYVPKATFEPIGDLPVYFAGEKGQKAILQLLADALAEHGLRVAMPDFFRGDQWVKMPLVMSELMDHLNRTVPGAVVDADMKAATAHLKAEGSVSVGGLCWSAGQVAKGSYEGAFDAIAAAHPSQVNEQVLGSVPCPIASLPSKDEIDFVSVV</sequence>